<dbReference type="InterPro" id="IPR051795">
    <property type="entry name" value="Glycosyl_Hydrlase_43"/>
</dbReference>
<gene>
    <name evidence="5" type="ORF">J2X16_004662</name>
</gene>
<keyword evidence="2 4" id="KW-0378">Hydrolase</keyword>
<evidence type="ECO:0000256" key="1">
    <source>
        <dbReference type="ARBA" id="ARBA00009865"/>
    </source>
</evidence>
<evidence type="ECO:0000313" key="5">
    <source>
        <dbReference type="EMBL" id="MDR7299292.1"/>
    </source>
</evidence>
<accession>A0ABU1ZF81</accession>
<dbReference type="InterPro" id="IPR013320">
    <property type="entry name" value="ConA-like_dom_sf"/>
</dbReference>
<evidence type="ECO:0000256" key="4">
    <source>
        <dbReference type="RuleBase" id="RU361187"/>
    </source>
</evidence>
<dbReference type="PANTHER" id="PTHR42812:SF2">
    <property type="entry name" value="XYLOSIDASE_ARABINOSIDASE"/>
    <property type="match status" value="1"/>
</dbReference>
<dbReference type="InterPro" id="IPR023296">
    <property type="entry name" value="Glyco_hydro_beta-prop_sf"/>
</dbReference>
<dbReference type="Pfam" id="PF04616">
    <property type="entry name" value="Glyco_hydro_43"/>
    <property type="match status" value="1"/>
</dbReference>
<organism evidence="5 6">
    <name type="scientific">Pelomonas aquatica</name>
    <dbReference type="NCBI Taxonomy" id="431058"/>
    <lineage>
        <taxon>Bacteria</taxon>
        <taxon>Pseudomonadati</taxon>
        <taxon>Pseudomonadota</taxon>
        <taxon>Betaproteobacteria</taxon>
        <taxon>Burkholderiales</taxon>
        <taxon>Sphaerotilaceae</taxon>
        <taxon>Roseateles</taxon>
    </lineage>
</organism>
<keyword evidence="3 4" id="KW-0326">Glycosidase</keyword>
<dbReference type="EMBL" id="JAVDXQ010000008">
    <property type="protein sequence ID" value="MDR7299292.1"/>
    <property type="molecule type" value="Genomic_DNA"/>
</dbReference>
<comment type="caution">
    <text evidence="5">The sequence shown here is derived from an EMBL/GenBank/DDBJ whole genome shotgun (WGS) entry which is preliminary data.</text>
</comment>
<dbReference type="GO" id="GO:0009044">
    <property type="term" value="F:xylan 1,4-beta-xylosidase activity"/>
    <property type="evidence" value="ECO:0007669"/>
    <property type="project" value="UniProtKB-EC"/>
</dbReference>
<keyword evidence="6" id="KW-1185">Reference proteome</keyword>
<name>A0ABU1ZF81_9BURK</name>
<reference evidence="5 6" key="1">
    <citation type="submission" date="2023-07" db="EMBL/GenBank/DDBJ databases">
        <title>Sorghum-associated microbial communities from plants grown in Nebraska, USA.</title>
        <authorList>
            <person name="Schachtman D."/>
        </authorList>
    </citation>
    <scope>NUCLEOTIDE SEQUENCE [LARGE SCALE GENOMIC DNA]</scope>
    <source>
        <strain evidence="5 6">BE310</strain>
    </source>
</reference>
<dbReference type="Proteomes" id="UP001180536">
    <property type="component" value="Unassembled WGS sequence"/>
</dbReference>
<dbReference type="Gene3D" id="2.60.120.200">
    <property type="match status" value="1"/>
</dbReference>
<evidence type="ECO:0000256" key="3">
    <source>
        <dbReference type="ARBA" id="ARBA00023295"/>
    </source>
</evidence>
<dbReference type="PANTHER" id="PTHR42812">
    <property type="entry name" value="BETA-XYLOSIDASE"/>
    <property type="match status" value="1"/>
</dbReference>
<evidence type="ECO:0000313" key="6">
    <source>
        <dbReference type="Proteomes" id="UP001180536"/>
    </source>
</evidence>
<dbReference type="Gene3D" id="2.115.10.20">
    <property type="entry name" value="Glycosyl hydrolase domain, family 43"/>
    <property type="match status" value="1"/>
</dbReference>
<sequence>MKPAAGPAVSRPPSLAALVCTDGAAPAPSLGSLRGAGLGGGSFRNPVLAGDHPEPALLQDGADYYLSCASFQSCPGVVIWHSRDLVHWVPIGAALARVIGSVQAVNLIQHAGRYFIYLGVRTPQGTAIHVVHADDMRGPWSAPIDLGLPGCAAPAHVVDEAGQRHLFVNGLQRVRLSDDGLATAGGLSGTDCPALESARMLRHGEFVYLITTASGSAVHRATVARAPSLHGPWEACPFDPVTGSAGAADPWQTGGPLNLVQGPAGDWWMVCHGHEKGFRTLGRQTLLQPVGWTREGWFRVTGSALDRPQRTPRGGTAGAEAMAAAGLSDDFTRDRLGTQWSFFDAAPDELRRAHYDGAGLLLRGKGTGLADCSPLTCTVGDHSYEAELDFELIGAVQGGLALFHDARGFVGVGIGDGLMHTYNYGQEHNWTQQPVLGVRHRLRVTHHQQRITFEHAAGDGPWVQNPWLNEVSALHQNVFGGFPSLRPALFAAGAGEVRLRRFSYRATVGLAALAGTT</sequence>
<dbReference type="RefSeq" id="WP_310348875.1">
    <property type="nucleotide sequence ID" value="NZ_JAVDXQ010000008.1"/>
</dbReference>
<dbReference type="EC" id="3.2.1.37" evidence="5"/>
<evidence type="ECO:0000256" key="2">
    <source>
        <dbReference type="ARBA" id="ARBA00022801"/>
    </source>
</evidence>
<dbReference type="SUPFAM" id="SSF75005">
    <property type="entry name" value="Arabinanase/levansucrase/invertase"/>
    <property type="match status" value="1"/>
</dbReference>
<dbReference type="InterPro" id="IPR006710">
    <property type="entry name" value="Glyco_hydro_43"/>
</dbReference>
<proteinExistence type="inferred from homology"/>
<dbReference type="SUPFAM" id="SSF49899">
    <property type="entry name" value="Concanavalin A-like lectins/glucanases"/>
    <property type="match status" value="1"/>
</dbReference>
<comment type="similarity">
    <text evidence="1 4">Belongs to the glycosyl hydrolase 43 family.</text>
</comment>
<protein>
    <submittedName>
        <fullName evidence="5">Xylan 1,4-beta-xylosidase</fullName>
        <ecNumber evidence="5">3.2.1.37</ecNumber>
    </submittedName>
</protein>